<evidence type="ECO:0000256" key="4">
    <source>
        <dbReference type="ARBA" id="ARBA00018070"/>
    </source>
</evidence>
<gene>
    <name evidence="13" type="ORF">A1Q2_01542</name>
</gene>
<dbReference type="Proteomes" id="UP000006757">
    <property type="component" value="Unassembled WGS sequence"/>
</dbReference>
<dbReference type="InParanoid" id="K1VX59"/>
<comment type="catalytic activity">
    <reaction evidence="10">
        <text>a 1,2-diacyl-sn-glycero-3-phospho-L-serine(in) = a 1,2-diacyl-sn-glycero-3-phospho-L-serine(out)</text>
        <dbReference type="Rhea" id="RHEA:38663"/>
        <dbReference type="ChEBI" id="CHEBI:57262"/>
    </reaction>
</comment>
<dbReference type="eggNOG" id="KOG2993">
    <property type="taxonomic scope" value="Eukaryota"/>
</dbReference>
<comment type="subcellular location">
    <subcellularLocation>
        <location evidence="1">Endoplasmic reticulum membrane</location>
        <topology evidence="1">Peripheral membrane protein</topology>
    </subcellularLocation>
    <subcellularLocation>
        <location evidence="2">Preautophagosomal structure membrane</location>
        <topology evidence="2">Peripheral membrane protein</topology>
    </subcellularLocation>
</comment>
<evidence type="ECO:0000256" key="2">
    <source>
        <dbReference type="ARBA" id="ARBA00004623"/>
    </source>
</evidence>
<dbReference type="GO" id="GO:0061908">
    <property type="term" value="C:phagophore"/>
    <property type="evidence" value="ECO:0007669"/>
    <property type="project" value="TreeGrafter"/>
</dbReference>
<accession>K1VX59</accession>
<dbReference type="PANTHER" id="PTHR13190">
    <property type="entry name" value="AUTOPHAGY-RELATED 2, ISOFORM A"/>
    <property type="match status" value="1"/>
</dbReference>
<reference evidence="13 14" key="1">
    <citation type="journal article" date="2012" name="Eukaryot. Cell">
        <title>Genome sequence of the Trichosporon asahii environmental strain CBS 8904.</title>
        <authorList>
            <person name="Yang R.Y."/>
            <person name="Li H.T."/>
            <person name="Zhu H."/>
            <person name="Zhou G.P."/>
            <person name="Wang M."/>
            <person name="Wang L."/>
        </authorList>
    </citation>
    <scope>NUCLEOTIDE SEQUENCE [LARGE SCALE GENOMIC DNA]</scope>
    <source>
        <strain evidence="13 14">CBS 8904</strain>
    </source>
</reference>
<comment type="caution">
    <text evidence="13">The sequence shown here is derived from an EMBL/GenBank/DDBJ whole genome shotgun (WGS) entry which is preliminary data.</text>
</comment>
<proteinExistence type="inferred from homology"/>
<keyword evidence="8" id="KW-0445">Lipid transport</keyword>
<dbReference type="Pfam" id="PF13329">
    <property type="entry name" value="ATG2_CAD"/>
    <property type="match status" value="1"/>
</dbReference>
<evidence type="ECO:0000256" key="6">
    <source>
        <dbReference type="ARBA" id="ARBA00022824"/>
    </source>
</evidence>
<dbReference type="GO" id="GO:0006869">
    <property type="term" value="P:lipid transport"/>
    <property type="evidence" value="ECO:0007669"/>
    <property type="project" value="UniProtKB-KW"/>
</dbReference>
<dbReference type="GO" id="GO:0000422">
    <property type="term" value="P:autophagy of mitochondrion"/>
    <property type="evidence" value="ECO:0007669"/>
    <property type="project" value="TreeGrafter"/>
</dbReference>
<dbReference type="GO" id="GO:0061723">
    <property type="term" value="P:glycophagy"/>
    <property type="evidence" value="ECO:0007669"/>
    <property type="project" value="TreeGrafter"/>
</dbReference>
<dbReference type="GO" id="GO:0043495">
    <property type="term" value="F:protein-membrane adaptor activity"/>
    <property type="evidence" value="ECO:0007669"/>
    <property type="project" value="TreeGrafter"/>
</dbReference>
<dbReference type="GO" id="GO:0000045">
    <property type="term" value="P:autophagosome assembly"/>
    <property type="evidence" value="ECO:0007669"/>
    <property type="project" value="TreeGrafter"/>
</dbReference>
<dbReference type="GO" id="GO:0034727">
    <property type="term" value="P:piecemeal microautophagy of the nucleus"/>
    <property type="evidence" value="ECO:0007669"/>
    <property type="project" value="TreeGrafter"/>
</dbReference>
<evidence type="ECO:0000256" key="10">
    <source>
        <dbReference type="ARBA" id="ARBA00024479"/>
    </source>
</evidence>
<dbReference type="GO" id="GO:0061709">
    <property type="term" value="P:reticulophagy"/>
    <property type="evidence" value="ECO:0007669"/>
    <property type="project" value="TreeGrafter"/>
</dbReference>
<evidence type="ECO:0000256" key="7">
    <source>
        <dbReference type="ARBA" id="ARBA00023006"/>
    </source>
</evidence>
<dbReference type="EMBL" id="AMBO01000234">
    <property type="protein sequence ID" value="EKD04067.1"/>
    <property type="molecule type" value="Genomic_DNA"/>
</dbReference>
<evidence type="ECO:0000256" key="9">
    <source>
        <dbReference type="ARBA" id="ARBA00023136"/>
    </source>
</evidence>
<evidence type="ECO:0000256" key="12">
    <source>
        <dbReference type="ARBA" id="ARBA00024631"/>
    </source>
</evidence>
<evidence type="ECO:0000313" key="13">
    <source>
        <dbReference type="EMBL" id="EKD04067.1"/>
    </source>
</evidence>
<dbReference type="AlphaFoldDB" id="K1VX59"/>
<dbReference type="HOGENOM" id="CLU_1120787_0_0_1"/>
<protein>
    <recommendedName>
        <fullName evidence="4">Autophagy-related protein 2</fullName>
    </recommendedName>
</protein>
<dbReference type="STRING" id="1220162.K1VX59"/>
<dbReference type="InterPro" id="IPR026849">
    <property type="entry name" value="ATG2"/>
</dbReference>
<comment type="catalytic activity">
    <reaction evidence="11">
        <text>a 1,2-diacyl-sn-glycero-3-phosphoethanolamine(in) = a 1,2-diacyl-sn-glycero-3-phosphoethanolamine(out)</text>
        <dbReference type="Rhea" id="RHEA:38895"/>
        <dbReference type="ChEBI" id="CHEBI:64612"/>
    </reaction>
</comment>
<keyword evidence="14" id="KW-1185">Reference proteome</keyword>
<dbReference type="GO" id="GO:0005789">
    <property type="term" value="C:endoplasmic reticulum membrane"/>
    <property type="evidence" value="ECO:0007669"/>
    <property type="project" value="UniProtKB-SubCell"/>
</dbReference>
<keyword evidence="5" id="KW-0813">Transport</keyword>
<sequence>MQNTSVTVYLHDGYDWVKTRKAIEDEMKAVRKKLEKIKQLLASGQKPDASIDQASSVLFNSVYIGLDQNRDDLDSTQLLAAIDEELEDLGGENWSESSWQTFPEAAGLPSPQSPQTAKRRVRLHGKRLTRSKRPQIEFSLRGLRADVDMYGKDDATSSRLHLTAQSFDILDHIKTSTWKKFLTEMKSDSRGNVRETDADMVRVEVITVRPHLPSPDEEIRVSISVKQAACASNQREDRIVPSRWSRFL</sequence>
<keyword evidence="7" id="KW-0072">Autophagy</keyword>
<comment type="similarity">
    <text evidence="3">Belongs to the ATG2 family.</text>
</comment>
<keyword evidence="9" id="KW-0472">Membrane</keyword>
<evidence type="ECO:0000256" key="1">
    <source>
        <dbReference type="ARBA" id="ARBA00004406"/>
    </source>
</evidence>
<dbReference type="GO" id="GO:0034045">
    <property type="term" value="C:phagophore assembly site membrane"/>
    <property type="evidence" value="ECO:0007669"/>
    <property type="project" value="UniProtKB-SubCell"/>
</dbReference>
<dbReference type="GO" id="GO:0032266">
    <property type="term" value="F:phosphatidylinositol-3-phosphate binding"/>
    <property type="evidence" value="ECO:0007669"/>
    <property type="project" value="TreeGrafter"/>
</dbReference>
<dbReference type="PANTHER" id="PTHR13190:SF1">
    <property type="entry name" value="AUTOPHAGY-RELATED 2, ISOFORM A"/>
    <property type="match status" value="1"/>
</dbReference>
<evidence type="ECO:0000256" key="8">
    <source>
        <dbReference type="ARBA" id="ARBA00023055"/>
    </source>
</evidence>
<organism evidence="13 14">
    <name type="scientific">Trichosporon asahii var. asahii (strain CBS 8904)</name>
    <name type="common">Yeast</name>
    <dbReference type="NCBI Taxonomy" id="1220162"/>
    <lineage>
        <taxon>Eukaryota</taxon>
        <taxon>Fungi</taxon>
        <taxon>Dikarya</taxon>
        <taxon>Basidiomycota</taxon>
        <taxon>Agaricomycotina</taxon>
        <taxon>Tremellomycetes</taxon>
        <taxon>Trichosporonales</taxon>
        <taxon>Trichosporonaceae</taxon>
        <taxon>Trichosporon</taxon>
    </lineage>
</organism>
<evidence type="ECO:0000313" key="14">
    <source>
        <dbReference type="Proteomes" id="UP000006757"/>
    </source>
</evidence>
<evidence type="ECO:0000256" key="5">
    <source>
        <dbReference type="ARBA" id="ARBA00022448"/>
    </source>
</evidence>
<evidence type="ECO:0000256" key="3">
    <source>
        <dbReference type="ARBA" id="ARBA00009714"/>
    </source>
</evidence>
<evidence type="ECO:0000256" key="11">
    <source>
        <dbReference type="ARBA" id="ARBA00024615"/>
    </source>
</evidence>
<keyword evidence="6" id="KW-0256">Endoplasmic reticulum</keyword>
<name>K1VX59_TRIAC</name>
<comment type="catalytic activity">
    <reaction evidence="12">
        <text>a 1,2-diacyl-sn-glycero-3-phosphocholine(in) = a 1,2-diacyl-sn-glycero-3-phosphocholine(out)</text>
        <dbReference type="Rhea" id="RHEA:38571"/>
        <dbReference type="ChEBI" id="CHEBI:57643"/>
    </reaction>
</comment>